<evidence type="ECO:0000313" key="2">
    <source>
        <dbReference type="EMBL" id="GJS87105.1"/>
    </source>
</evidence>
<name>A0ABQ4ZAJ3_9ASTR</name>
<reference evidence="2" key="1">
    <citation type="journal article" date="2022" name="Int. J. Mol. Sci.">
        <title>Draft Genome of Tanacetum Coccineum: Genomic Comparison of Closely Related Tanacetum-Family Plants.</title>
        <authorList>
            <person name="Yamashiro T."/>
            <person name="Shiraishi A."/>
            <person name="Nakayama K."/>
            <person name="Satake H."/>
        </authorList>
    </citation>
    <scope>NUCLEOTIDE SEQUENCE</scope>
</reference>
<comment type="caution">
    <text evidence="2">The sequence shown here is derived from an EMBL/GenBank/DDBJ whole genome shotgun (WGS) entry which is preliminary data.</text>
</comment>
<dbReference type="Proteomes" id="UP001151760">
    <property type="component" value="Unassembled WGS sequence"/>
</dbReference>
<gene>
    <name evidence="2" type="ORF">Tco_0769741</name>
</gene>
<organism evidence="2 3">
    <name type="scientific">Tanacetum coccineum</name>
    <dbReference type="NCBI Taxonomy" id="301880"/>
    <lineage>
        <taxon>Eukaryota</taxon>
        <taxon>Viridiplantae</taxon>
        <taxon>Streptophyta</taxon>
        <taxon>Embryophyta</taxon>
        <taxon>Tracheophyta</taxon>
        <taxon>Spermatophyta</taxon>
        <taxon>Magnoliopsida</taxon>
        <taxon>eudicotyledons</taxon>
        <taxon>Gunneridae</taxon>
        <taxon>Pentapetalae</taxon>
        <taxon>asterids</taxon>
        <taxon>campanulids</taxon>
        <taxon>Asterales</taxon>
        <taxon>Asteraceae</taxon>
        <taxon>Asteroideae</taxon>
        <taxon>Anthemideae</taxon>
        <taxon>Anthemidinae</taxon>
        <taxon>Tanacetum</taxon>
    </lineage>
</organism>
<evidence type="ECO:0000313" key="3">
    <source>
        <dbReference type="Proteomes" id="UP001151760"/>
    </source>
</evidence>
<feature type="region of interest" description="Disordered" evidence="1">
    <location>
        <begin position="21"/>
        <end position="76"/>
    </location>
</feature>
<evidence type="ECO:0000256" key="1">
    <source>
        <dbReference type="SAM" id="MobiDB-lite"/>
    </source>
</evidence>
<keyword evidence="3" id="KW-1185">Reference proteome</keyword>
<protein>
    <submittedName>
        <fullName evidence="2">Uncharacterized protein</fullName>
    </submittedName>
</protein>
<dbReference type="EMBL" id="BQNB010011172">
    <property type="protein sequence ID" value="GJS87105.1"/>
    <property type="molecule type" value="Genomic_DNA"/>
</dbReference>
<reference evidence="2" key="2">
    <citation type="submission" date="2022-01" db="EMBL/GenBank/DDBJ databases">
        <authorList>
            <person name="Yamashiro T."/>
            <person name="Shiraishi A."/>
            <person name="Satake H."/>
            <person name="Nakayama K."/>
        </authorList>
    </citation>
    <scope>NUCLEOTIDE SEQUENCE</scope>
</reference>
<proteinExistence type="predicted"/>
<accession>A0ABQ4ZAJ3</accession>
<feature type="compositionally biased region" description="Low complexity" evidence="1">
    <location>
        <begin position="28"/>
        <end position="60"/>
    </location>
</feature>
<sequence length="76" mass="8060">MRRASKGYSGVVTPLFDTMLVQPQGEAPSTSPSRITSSPSLSSHHTTSSTPTTPPSIQITHEAEETATMPHDSPLL</sequence>